<keyword evidence="1" id="KW-0472">Membrane</keyword>
<gene>
    <name evidence="2" type="ORF">PUN28_013415</name>
</gene>
<dbReference type="EMBL" id="JADYXP020000013">
    <property type="protein sequence ID" value="KAL0112150.1"/>
    <property type="molecule type" value="Genomic_DNA"/>
</dbReference>
<evidence type="ECO:0000313" key="2">
    <source>
        <dbReference type="EMBL" id="KAL0112150.1"/>
    </source>
</evidence>
<feature type="transmembrane region" description="Helical" evidence="1">
    <location>
        <begin position="103"/>
        <end position="125"/>
    </location>
</feature>
<evidence type="ECO:0000313" key="3">
    <source>
        <dbReference type="Proteomes" id="UP001430953"/>
    </source>
</evidence>
<dbReference type="Proteomes" id="UP001430953">
    <property type="component" value="Unassembled WGS sequence"/>
</dbReference>
<reference evidence="2 3" key="1">
    <citation type="submission" date="2023-03" db="EMBL/GenBank/DDBJ databases">
        <title>High recombination rates correlate with genetic variation in Cardiocondyla obscurior ants.</title>
        <authorList>
            <person name="Errbii M."/>
        </authorList>
    </citation>
    <scope>NUCLEOTIDE SEQUENCE [LARGE SCALE GENOMIC DNA]</scope>
    <source>
        <strain evidence="2">Alpha-2009</strain>
        <tissue evidence="2">Whole body</tissue>
    </source>
</reference>
<keyword evidence="3" id="KW-1185">Reference proteome</keyword>
<keyword evidence="1" id="KW-0812">Transmembrane</keyword>
<comment type="caution">
    <text evidence="2">The sequence shown here is derived from an EMBL/GenBank/DDBJ whole genome shotgun (WGS) entry which is preliminary data.</text>
</comment>
<sequence>MFRGRRPTPTSFEMYNLITNRQAVEVHDDGLFQCASIDYLSIRYTEEARVRIQLRNICDGCQIRREPYVRARKRWHQKTQEPCNTRYTCSFYIYMHKYIYIDLYCETVCVYIYIFFFFSVLFASVPSASY</sequence>
<accession>A0AAW2FAR4</accession>
<organism evidence="2 3">
    <name type="scientific">Cardiocondyla obscurior</name>
    <dbReference type="NCBI Taxonomy" id="286306"/>
    <lineage>
        <taxon>Eukaryota</taxon>
        <taxon>Metazoa</taxon>
        <taxon>Ecdysozoa</taxon>
        <taxon>Arthropoda</taxon>
        <taxon>Hexapoda</taxon>
        <taxon>Insecta</taxon>
        <taxon>Pterygota</taxon>
        <taxon>Neoptera</taxon>
        <taxon>Endopterygota</taxon>
        <taxon>Hymenoptera</taxon>
        <taxon>Apocrita</taxon>
        <taxon>Aculeata</taxon>
        <taxon>Formicoidea</taxon>
        <taxon>Formicidae</taxon>
        <taxon>Myrmicinae</taxon>
        <taxon>Cardiocondyla</taxon>
    </lineage>
</organism>
<dbReference type="AlphaFoldDB" id="A0AAW2FAR4"/>
<evidence type="ECO:0000256" key="1">
    <source>
        <dbReference type="SAM" id="Phobius"/>
    </source>
</evidence>
<keyword evidence="1" id="KW-1133">Transmembrane helix</keyword>
<protein>
    <submittedName>
        <fullName evidence="2">Uncharacterized protein</fullName>
    </submittedName>
</protein>
<proteinExistence type="predicted"/>
<name>A0AAW2FAR4_9HYME</name>